<dbReference type="AlphaFoldDB" id="A0A1Y2FQN8"/>
<accession>A0A1Y2FQN8</accession>
<evidence type="ECO:0000313" key="4">
    <source>
        <dbReference type="Proteomes" id="UP000193685"/>
    </source>
</evidence>
<comment type="caution">
    <text evidence="3">The sequence shown here is derived from an EMBL/GenBank/DDBJ whole genome shotgun (WGS) entry which is preliminary data.</text>
</comment>
<keyword evidence="4" id="KW-1185">Reference proteome</keyword>
<gene>
    <name evidence="3" type="ORF">BCR37DRAFT_407931</name>
</gene>
<proteinExistence type="predicted"/>
<sequence length="492" mass="53484">MTFTFTLVSLLLLVIHLELQHAAAEAGRSDGQNSNHGLKKGVDSQSKKRGRGKKQLAKLGGSTSATTSTGLSPAVKGLDFFPHDAGNATRKCYNATFLIEYIGPLATDEAVCATEKPSKIKAFQDSMQRTQHEAYEAKQVRSFSRDVSQKTCIQSPRLDIKYFSKTSVISGSCAINCHCTILNYFERIKMPKLRYKGGHFELSPSKPKSYWSQVPALSGDPPEPTGKPALDCHYEDLFEKVGWVSQIIDPTTGTPLADSATGTPLTVKWQVGCDVSQQNLPCDKVEWGNFCFCERRLQPKKHHFVPGLCGEGPKPPKEFKGSKKSSSGAKLDTSRPAGSDQSSEHCLAPATRGVTPADNPAHADASSSGQAALAGNSAEPATADLRLDPNDWEEWIATMSNVEQNPTTGLPVDRNVLTMQSCINHGLFNHPGFEQPHADICVAPSHDVQRQGVWSKELMEIKMMISPATLITFRLSRPPLSNGRVSSPAADH</sequence>
<feature type="region of interest" description="Disordered" evidence="1">
    <location>
        <begin position="304"/>
        <end position="384"/>
    </location>
</feature>
<name>A0A1Y2FQN8_PROLT</name>
<evidence type="ECO:0000256" key="2">
    <source>
        <dbReference type="SAM" id="SignalP"/>
    </source>
</evidence>
<reference evidence="3 4" key="1">
    <citation type="submission" date="2016-07" db="EMBL/GenBank/DDBJ databases">
        <title>Pervasive Adenine N6-methylation of Active Genes in Fungi.</title>
        <authorList>
            <consortium name="DOE Joint Genome Institute"/>
            <person name="Mondo S.J."/>
            <person name="Dannebaum R.O."/>
            <person name="Kuo R.C."/>
            <person name="Labutti K."/>
            <person name="Haridas S."/>
            <person name="Kuo A."/>
            <person name="Salamov A."/>
            <person name="Ahrendt S.R."/>
            <person name="Lipzen A."/>
            <person name="Sullivan W."/>
            <person name="Andreopoulos W.B."/>
            <person name="Clum A."/>
            <person name="Lindquist E."/>
            <person name="Daum C."/>
            <person name="Ramamoorthy G.K."/>
            <person name="Gryganskyi A."/>
            <person name="Culley D."/>
            <person name="Magnuson J.K."/>
            <person name="James T.Y."/>
            <person name="O'Malley M.A."/>
            <person name="Stajich J.E."/>
            <person name="Spatafora J.W."/>
            <person name="Visel A."/>
            <person name="Grigoriev I.V."/>
        </authorList>
    </citation>
    <scope>NUCLEOTIDE SEQUENCE [LARGE SCALE GENOMIC DNA]</scope>
    <source>
        <strain evidence="3 4">12-1054</strain>
    </source>
</reference>
<feature type="signal peptide" evidence="2">
    <location>
        <begin position="1"/>
        <end position="24"/>
    </location>
</feature>
<keyword evidence="2" id="KW-0732">Signal</keyword>
<feature type="region of interest" description="Disordered" evidence="1">
    <location>
        <begin position="26"/>
        <end position="67"/>
    </location>
</feature>
<feature type="chain" id="PRO_5012033705" evidence="2">
    <location>
        <begin position="25"/>
        <end position="492"/>
    </location>
</feature>
<dbReference type="RefSeq" id="XP_040726798.1">
    <property type="nucleotide sequence ID" value="XM_040872130.1"/>
</dbReference>
<feature type="compositionally biased region" description="Basic residues" evidence="1">
    <location>
        <begin position="47"/>
        <end position="56"/>
    </location>
</feature>
<evidence type="ECO:0000313" key="3">
    <source>
        <dbReference type="EMBL" id="ORY85015.1"/>
    </source>
</evidence>
<dbReference type="Proteomes" id="UP000193685">
    <property type="component" value="Unassembled WGS sequence"/>
</dbReference>
<protein>
    <submittedName>
        <fullName evidence="3">Uncharacterized protein</fullName>
    </submittedName>
</protein>
<organism evidence="3 4">
    <name type="scientific">Protomyces lactucae-debilis</name>
    <dbReference type="NCBI Taxonomy" id="2754530"/>
    <lineage>
        <taxon>Eukaryota</taxon>
        <taxon>Fungi</taxon>
        <taxon>Dikarya</taxon>
        <taxon>Ascomycota</taxon>
        <taxon>Taphrinomycotina</taxon>
        <taxon>Taphrinomycetes</taxon>
        <taxon>Taphrinales</taxon>
        <taxon>Protomycetaceae</taxon>
        <taxon>Protomyces</taxon>
    </lineage>
</organism>
<dbReference type="EMBL" id="MCFI01000005">
    <property type="protein sequence ID" value="ORY85015.1"/>
    <property type="molecule type" value="Genomic_DNA"/>
</dbReference>
<evidence type="ECO:0000256" key="1">
    <source>
        <dbReference type="SAM" id="MobiDB-lite"/>
    </source>
</evidence>
<dbReference type="GeneID" id="63788729"/>